<reference evidence="2" key="2">
    <citation type="submission" date="2020-09" db="EMBL/GenBank/DDBJ databases">
        <authorList>
            <person name="Sun Q."/>
            <person name="Sedlacek I."/>
        </authorList>
    </citation>
    <scope>NUCLEOTIDE SEQUENCE</scope>
    <source>
        <strain evidence="2">CCM 7684</strain>
    </source>
</reference>
<dbReference type="Proteomes" id="UP000602745">
    <property type="component" value="Unassembled WGS sequence"/>
</dbReference>
<comment type="caution">
    <text evidence="2">The sequence shown here is derived from an EMBL/GenBank/DDBJ whole genome shotgun (WGS) entry which is preliminary data.</text>
</comment>
<sequence length="477" mass="50756">MAMASADLCALGVTELGRLYRSREASPVEVTRATLERIERLNPELNAYVSVLAESAMAAAQAAETQLRAEIDLGPMHGIPVSVKDIIRVKGSRTGAASKILNNAPLDDEDSTAVRRLRAAGAIVLGKVNLHEFALGDPDPGGSFGFVQNPRKMGYQSGSSSSGSGSATAAGLGVVSLGTDTGGSIRHPASVCGVVGLKPTYGLVPVRGVIPLSPGLDHVGPLGRSVADVAASLATIAGWDAEDPYSLREHADDYMSALRTDVRGLRLGLPTNEVFRFGFREALDLIDNARDILIESGLQPVEFALERVTEVVDAVRQVLLPTQLWPYHEQFADQEADYGAGFRERALAGKQISAPEYLRAKGIQAAARREWQLLFDRMDVVLLPANLGGTIPHGSATIEVDGRSLPLRAITAPFNPISNATGFPSLVVPVGMTREGLPIAIQLVGPPLSERRLLAVGHWLEQALGDPVAKWGIDLRR</sequence>
<dbReference type="EMBL" id="BMCP01000002">
    <property type="protein sequence ID" value="GGE46114.1"/>
    <property type="molecule type" value="Genomic_DNA"/>
</dbReference>
<dbReference type="InterPro" id="IPR000120">
    <property type="entry name" value="Amidase"/>
</dbReference>
<dbReference type="SUPFAM" id="SSF75304">
    <property type="entry name" value="Amidase signature (AS) enzymes"/>
    <property type="match status" value="1"/>
</dbReference>
<dbReference type="Gene3D" id="3.90.1300.10">
    <property type="entry name" value="Amidase signature (AS) domain"/>
    <property type="match status" value="1"/>
</dbReference>
<evidence type="ECO:0000313" key="2">
    <source>
        <dbReference type="EMBL" id="GGE46114.1"/>
    </source>
</evidence>
<reference evidence="2" key="1">
    <citation type="journal article" date="2014" name="Int. J. Syst. Evol. Microbiol.">
        <title>Complete genome sequence of Corynebacterium casei LMG S-19264T (=DSM 44701T), isolated from a smear-ripened cheese.</title>
        <authorList>
            <consortium name="US DOE Joint Genome Institute (JGI-PGF)"/>
            <person name="Walter F."/>
            <person name="Albersmeier A."/>
            <person name="Kalinowski J."/>
            <person name="Ruckert C."/>
        </authorList>
    </citation>
    <scope>NUCLEOTIDE SEQUENCE</scope>
    <source>
        <strain evidence="2">CCM 7684</strain>
    </source>
</reference>
<dbReference type="PANTHER" id="PTHR11895">
    <property type="entry name" value="TRANSAMIDASE"/>
    <property type="match status" value="1"/>
</dbReference>
<protein>
    <submittedName>
        <fullName evidence="2">Amidase</fullName>
    </submittedName>
</protein>
<accession>A0A8J3DXQ6</accession>
<dbReference type="InterPro" id="IPR023631">
    <property type="entry name" value="Amidase_dom"/>
</dbReference>
<dbReference type="Pfam" id="PF01425">
    <property type="entry name" value="Amidase"/>
    <property type="match status" value="1"/>
</dbReference>
<evidence type="ECO:0000313" key="3">
    <source>
        <dbReference type="Proteomes" id="UP000602745"/>
    </source>
</evidence>
<feature type="domain" description="Amidase" evidence="1">
    <location>
        <begin position="29"/>
        <end position="454"/>
    </location>
</feature>
<gene>
    <name evidence="2" type="ORF">GCM10007276_24120</name>
</gene>
<dbReference type="GO" id="GO:0003824">
    <property type="term" value="F:catalytic activity"/>
    <property type="evidence" value="ECO:0007669"/>
    <property type="project" value="InterPro"/>
</dbReference>
<organism evidence="2 3">
    <name type="scientific">Agaricicola taiwanensis</name>
    <dbReference type="NCBI Taxonomy" id="591372"/>
    <lineage>
        <taxon>Bacteria</taxon>
        <taxon>Pseudomonadati</taxon>
        <taxon>Pseudomonadota</taxon>
        <taxon>Alphaproteobacteria</taxon>
        <taxon>Rhodobacterales</taxon>
        <taxon>Paracoccaceae</taxon>
        <taxon>Agaricicola</taxon>
    </lineage>
</organism>
<proteinExistence type="predicted"/>
<keyword evidence="3" id="KW-1185">Reference proteome</keyword>
<dbReference type="PANTHER" id="PTHR11895:SF176">
    <property type="entry name" value="AMIDASE AMID-RELATED"/>
    <property type="match status" value="1"/>
</dbReference>
<dbReference type="InterPro" id="IPR036928">
    <property type="entry name" value="AS_sf"/>
</dbReference>
<evidence type="ECO:0000259" key="1">
    <source>
        <dbReference type="Pfam" id="PF01425"/>
    </source>
</evidence>
<name>A0A8J3DXQ6_9RHOB</name>
<dbReference type="AlphaFoldDB" id="A0A8J3DXQ6"/>